<keyword evidence="2" id="KW-1185">Reference proteome</keyword>
<accession>A0A9P5ZGB7</accession>
<sequence length="882" mass="99642">MALLVTCCISDIVATAEYFTQKMLTSEEVVDAVVDSIKYTGASQIRYSLSVAHLAGHIRRNLHLIGKEVERDFQKKLLDEDLGDPESPEPVDPSAATYADAAALCIFIGTLHDAKVMPFDDFEKACAYLINGLKSTLHLNCIHEMLAYGCARFVPEITKEVVDKYKTIVRRRCRRKIREPTEEETQLLELLRNLGTRDVDETWPEVVDITLNLNYALQASPLVLRNTFMSAMTTSYRLQSTSPTYPYKIFAIGVYAPPEWPEYPSSQNLPPYSPLKWKSASKPLMPLALKNLEFLLRVVHKHKINWPVEDTSFFAQSPRDYMLWLLRPIADIFNQLHSLDVLKEPMECIEVVLSDQLIYGATFVAESFDRAWPTVHPPIVICLSDDLFGPRGEISPRVDYALSKALELKPSTPYLIVSNFKGIVVFYPPSALNTTSEALFERVSTTEHSQALRTITTTFLVKSFQGAYPYINIPDFEPELEVDLVGPSQDPNAPLLTDKELFATHHRHSDFDFISLIHDEARTLQFLRWKEYNLRTLSKVAMREGDVVRTVTDDCGTFRRHPDVRPIYPYDPSELPPDTLAHLEEIRRESPLASSGIAAALEKSNTFTLEIKSIISAGNESNMSTVYRCQITSIDDNSVSSSTPLCLKLFDDRFQKIDALSEDLDDPRWYDYVLFGETYAHNEATVYDKLFPVQGTVISWFYGVHQFVLPNGFVLCGVLMELVDGGDLHSDCTKGLSKGRIIRMIQSCRHATRVLDVADVCQCDWHLGQILLHTTTTTTSPTPALPQHEHTVFIDFASAVQTYHPDDPILLNNYNGVARVLARWARRAGLDPMLVVENFDEPDEWDPNPSILQRPKDDGTFAGIVTPTLFPFISFEASPPVD</sequence>
<dbReference type="OrthoDB" id="3138711at2759"/>
<evidence type="ECO:0000313" key="2">
    <source>
        <dbReference type="Proteomes" id="UP000807469"/>
    </source>
</evidence>
<proteinExistence type="predicted"/>
<dbReference type="AlphaFoldDB" id="A0A9P5ZGB7"/>
<name>A0A9P5ZGB7_9AGAR</name>
<dbReference type="EMBL" id="MU155131">
    <property type="protein sequence ID" value="KAF9486120.1"/>
    <property type="molecule type" value="Genomic_DNA"/>
</dbReference>
<organism evidence="1 2">
    <name type="scientific">Pholiota conissans</name>
    <dbReference type="NCBI Taxonomy" id="109636"/>
    <lineage>
        <taxon>Eukaryota</taxon>
        <taxon>Fungi</taxon>
        <taxon>Dikarya</taxon>
        <taxon>Basidiomycota</taxon>
        <taxon>Agaricomycotina</taxon>
        <taxon>Agaricomycetes</taxon>
        <taxon>Agaricomycetidae</taxon>
        <taxon>Agaricales</taxon>
        <taxon>Agaricineae</taxon>
        <taxon>Strophariaceae</taxon>
        <taxon>Pholiota</taxon>
    </lineage>
</organism>
<comment type="caution">
    <text evidence="1">The sequence shown here is derived from an EMBL/GenBank/DDBJ whole genome shotgun (WGS) entry which is preliminary data.</text>
</comment>
<protein>
    <submittedName>
        <fullName evidence="1">Uncharacterized protein</fullName>
    </submittedName>
</protein>
<gene>
    <name evidence="1" type="ORF">BDN70DRAFT_926829</name>
</gene>
<dbReference type="Proteomes" id="UP000807469">
    <property type="component" value="Unassembled WGS sequence"/>
</dbReference>
<reference evidence="1" key="1">
    <citation type="submission" date="2020-11" db="EMBL/GenBank/DDBJ databases">
        <authorList>
            <consortium name="DOE Joint Genome Institute"/>
            <person name="Ahrendt S."/>
            <person name="Riley R."/>
            <person name="Andreopoulos W."/>
            <person name="Labutti K."/>
            <person name="Pangilinan J."/>
            <person name="Ruiz-Duenas F.J."/>
            <person name="Barrasa J.M."/>
            <person name="Sanchez-Garcia M."/>
            <person name="Camarero S."/>
            <person name="Miyauchi S."/>
            <person name="Serrano A."/>
            <person name="Linde D."/>
            <person name="Babiker R."/>
            <person name="Drula E."/>
            <person name="Ayuso-Fernandez I."/>
            <person name="Pacheco R."/>
            <person name="Padilla G."/>
            <person name="Ferreira P."/>
            <person name="Barriuso J."/>
            <person name="Kellner H."/>
            <person name="Castanera R."/>
            <person name="Alfaro M."/>
            <person name="Ramirez L."/>
            <person name="Pisabarro A.G."/>
            <person name="Kuo A."/>
            <person name="Tritt A."/>
            <person name="Lipzen A."/>
            <person name="He G."/>
            <person name="Yan M."/>
            <person name="Ng V."/>
            <person name="Cullen D."/>
            <person name="Martin F."/>
            <person name="Rosso M.-N."/>
            <person name="Henrissat B."/>
            <person name="Hibbett D."/>
            <person name="Martinez A.T."/>
            <person name="Grigoriev I.V."/>
        </authorList>
    </citation>
    <scope>NUCLEOTIDE SEQUENCE</scope>
    <source>
        <strain evidence="1">CIRM-BRFM 674</strain>
    </source>
</reference>
<evidence type="ECO:0000313" key="1">
    <source>
        <dbReference type="EMBL" id="KAF9486120.1"/>
    </source>
</evidence>